<comment type="function">
    <text evidence="9">Forms the helical nucleocapsid (NC), protecting the genome from nucleases.</text>
</comment>
<dbReference type="GO" id="GO:0019029">
    <property type="term" value="C:helical viral capsid"/>
    <property type="evidence" value="ECO:0007669"/>
    <property type="project" value="UniProtKB-KW"/>
</dbReference>
<evidence type="ECO:0000256" key="3">
    <source>
        <dbReference type="ARBA" id="ARBA00022561"/>
    </source>
</evidence>
<sequence length="510" mass="56781">MSDIFNETQSFRNYQSNLGRDGRASAATTTLTTKVRIFVPANNNPNLRWRLTLFLMDVVRSPASAESMKVGAGISLVSMYAEKPGALVRALLNDPDVEAIIIDVYGFDEGIPIMERRGDKATDDMDSLRKIVKAAHDFSRGRSLFVDQRVQDIVMSDMGSFVNAITSIETQIWILIAKAVTAPDTAEESEGRRWAKYVQQKRVNPLFLISPQWINDMRSLIAASLSLRKFMVELLMEAKKGRGTKGRIMEIVSDIGNYVEETGMAGFFATIKFSLETKFPALALNELQSDLNTMKSLMILYRSIGPKAPFMVLLEDSIQTKFAPGSYPLLWSFAMGVGTTIDRAMGALNINRSYLEPVYFRLGQQSAKHQAGNVDKEMAEKLGLTEDQIMHLSANVKDASQGRDDNQINIREGKFTNVVDDIQDHAQSSSEDYNPSKKSFSRLTSITSTVDSADSRSAMNESMTTTSLLKLRQRLAEKKGDSKNSQDTPPKPPRAKDQPTDEVSFMDSNI</sequence>
<keyword evidence="2 9" id="KW-1139">Helical capsid protein</keyword>
<evidence type="ECO:0000256" key="8">
    <source>
        <dbReference type="ARBA" id="ARBA00023274"/>
    </source>
</evidence>
<keyword evidence="3 9" id="KW-0167">Capsid protein</keyword>
<evidence type="ECO:0000256" key="7">
    <source>
        <dbReference type="ARBA" id="ARBA00023200"/>
    </source>
</evidence>
<evidence type="ECO:0000256" key="9">
    <source>
        <dbReference type="RuleBase" id="RU361245"/>
    </source>
</evidence>
<keyword evidence="5 9" id="KW-0694">RNA-binding</keyword>
<dbReference type="InterPro" id="IPR002021">
    <property type="entry name" value="Paramyx_ncap"/>
</dbReference>
<comment type="subunit">
    <text evidence="9">Homomultimer; forms the nucleocapsid. Binds to the viral genomic RNA. N0 interacts with the phosphoprotein (via N-terminus); this interaction allows P to chaperon N0 to avoid N polymerization before encapsidation. Interacts as N-RNA template with the phosphoprotein (via C-terminus); this interaction positions the polymerase on the template.</text>
</comment>
<evidence type="ECO:0000313" key="11">
    <source>
        <dbReference type="EMBL" id="AJP33315.1"/>
    </source>
</evidence>
<evidence type="ECO:0000256" key="6">
    <source>
        <dbReference type="ARBA" id="ARBA00023086"/>
    </source>
</evidence>
<dbReference type="GO" id="GO:0019013">
    <property type="term" value="C:viral nucleocapsid"/>
    <property type="evidence" value="ECO:0007669"/>
    <property type="project" value="UniProtKB-KW"/>
</dbReference>
<keyword evidence="6 9" id="KW-0543">Viral nucleoprotein</keyword>
<keyword evidence="8 9" id="KW-0687">Ribonucleoprotein</keyword>
<evidence type="ECO:0000256" key="10">
    <source>
        <dbReference type="SAM" id="MobiDB-lite"/>
    </source>
</evidence>
<comment type="subcellular location">
    <subcellularLocation>
        <location evidence="9">Virion</location>
    </subcellularLocation>
    <subcellularLocation>
        <location evidence="9">Host cytoplasm</location>
    </subcellularLocation>
</comment>
<dbReference type="GO" id="GO:0003723">
    <property type="term" value="F:RNA binding"/>
    <property type="evidence" value="ECO:0007669"/>
    <property type="project" value="UniProtKB-KW"/>
</dbReference>
<dbReference type="EMBL" id="KP271122">
    <property type="protein sequence ID" value="AJP33315.1"/>
    <property type="molecule type" value="mRNA"/>
</dbReference>
<organism evidence="11">
    <name type="scientific">Cedar virus</name>
    <dbReference type="NCBI Taxonomy" id="1221391"/>
    <lineage>
        <taxon>Viruses</taxon>
        <taxon>Riboviria</taxon>
        <taxon>Orthornavirae</taxon>
        <taxon>Negarnaviricota</taxon>
        <taxon>Haploviricotina</taxon>
        <taxon>Monjiviricetes</taxon>
        <taxon>Mononegavirales</taxon>
        <taxon>Paramyxoviridae</taxon>
        <taxon>Orthoparamyxovirinae</taxon>
        <taxon>Henipavirus</taxon>
        <taxon>Henipavirus cedarense</taxon>
    </lineage>
</organism>
<gene>
    <name evidence="11" type="primary">N</name>
</gene>
<proteinExistence type="evidence at transcript level"/>
<evidence type="ECO:0000256" key="4">
    <source>
        <dbReference type="ARBA" id="ARBA00022844"/>
    </source>
</evidence>
<feature type="compositionally biased region" description="Basic and acidic residues" evidence="10">
    <location>
        <begin position="474"/>
        <end position="484"/>
    </location>
</feature>
<name>A0A185KRU7_9MONO</name>
<keyword evidence="4 9" id="KW-0946">Virion</keyword>
<comment type="similarity">
    <text evidence="1 9">Belongs to the paramyxoviruses nucleocapsid family.</text>
</comment>
<dbReference type="GO" id="GO:1990904">
    <property type="term" value="C:ribonucleoprotein complex"/>
    <property type="evidence" value="ECO:0007669"/>
    <property type="project" value="UniProtKB-KW"/>
</dbReference>
<accession>A0A185KRU7</accession>
<dbReference type="GO" id="GO:0005198">
    <property type="term" value="F:structural molecule activity"/>
    <property type="evidence" value="ECO:0007669"/>
    <property type="project" value="InterPro"/>
</dbReference>
<dbReference type="Pfam" id="PF00973">
    <property type="entry name" value="Paramyxo_ncap"/>
    <property type="match status" value="1"/>
</dbReference>
<reference evidence="11" key="1">
    <citation type="submission" date="2014-12" db="EMBL/GenBank/DDBJ databases">
        <title>Isolation and comparison of three bat paramyxoviruses.</title>
        <authorList>
            <person name="Burroughs A."/>
            <person name="Tachedjian M."/>
            <person name="Crameri G."/>
            <person name="Meers J."/>
            <person name="Durr P."/>
            <person name="Wang L."/>
            <person name="Smith I."/>
            <person name="Todd S."/>
            <person name="Barr J."/>
            <person name="Marsh G."/>
            <person name="Yu M."/>
        </authorList>
    </citation>
    <scope>NUCLEOTIDE SEQUENCE</scope>
    <source>
        <strain evidence="11">Geelong</strain>
    </source>
</reference>
<dbReference type="GO" id="GO:0030430">
    <property type="term" value="C:host cell cytoplasm"/>
    <property type="evidence" value="ECO:0007669"/>
    <property type="project" value="UniProtKB-SubCell"/>
</dbReference>
<evidence type="ECO:0000256" key="1">
    <source>
        <dbReference type="ARBA" id="ARBA00007642"/>
    </source>
</evidence>
<protein>
    <recommendedName>
        <fullName evidence="9">Nucleocapsid</fullName>
    </recommendedName>
    <alternativeName>
        <fullName evidence="9">Nucleocapsid protein</fullName>
    </alternativeName>
</protein>
<evidence type="ECO:0000256" key="5">
    <source>
        <dbReference type="ARBA" id="ARBA00022884"/>
    </source>
</evidence>
<keyword evidence="7 9" id="KW-1035">Host cytoplasm</keyword>
<feature type="region of interest" description="Disordered" evidence="10">
    <location>
        <begin position="473"/>
        <end position="510"/>
    </location>
</feature>
<evidence type="ECO:0000256" key="2">
    <source>
        <dbReference type="ARBA" id="ARBA00022497"/>
    </source>
</evidence>